<dbReference type="Pfam" id="PF14542">
    <property type="entry name" value="Acetyltransf_CG"/>
    <property type="match status" value="1"/>
</dbReference>
<evidence type="ECO:0000313" key="4">
    <source>
        <dbReference type="Proteomes" id="UP001256711"/>
    </source>
</evidence>
<organism evidence="3 4">
    <name type="scientific">Enterococcus asini</name>
    <dbReference type="NCBI Taxonomy" id="57732"/>
    <lineage>
        <taxon>Bacteria</taxon>
        <taxon>Bacillati</taxon>
        <taxon>Bacillota</taxon>
        <taxon>Bacilli</taxon>
        <taxon>Lactobacillales</taxon>
        <taxon>Enterococcaceae</taxon>
        <taxon>Enterococcus</taxon>
    </lineage>
</organism>
<dbReference type="InterPro" id="IPR000182">
    <property type="entry name" value="GNAT_dom"/>
</dbReference>
<evidence type="ECO:0000313" key="3">
    <source>
        <dbReference type="EMBL" id="MDT2809901.1"/>
    </source>
</evidence>
<dbReference type="PANTHER" id="PTHR31435:SF10">
    <property type="entry name" value="BSR4717 PROTEIN"/>
    <property type="match status" value="1"/>
</dbReference>
<evidence type="ECO:0000259" key="2">
    <source>
        <dbReference type="PROSITE" id="PS51729"/>
    </source>
</evidence>
<dbReference type="InterPro" id="IPR016181">
    <property type="entry name" value="Acyl_CoA_acyltransferase"/>
</dbReference>
<evidence type="ECO:0000259" key="1">
    <source>
        <dbReference type="PROSITE" id="PS51186"/>
    </source>
</evidence>
<dbReference type="InterPro" id="IPR045057">
    <property type="entry name" value="Gcn5-rel_NAT"/>
</dbReference>
<dbReference type="GO" id="GO:0016747">
    <property type="term" value="F:acyltransferase activity, transferring groups other than amino-acyl groups"/>
    <property type="evidence" value="ECO:0007669"/>
    <property type="project" value="InterPro"/>
</dbReference>
<dbReference type="PANTHER" id="PTHR31435">
    <property type="entry name" value="PROTEIN NATD1"/>
    <property type="match status" value="1"/>
</dbReference>
<dbReference type="Proteomes" id="UP001256711">
    <property type="component" value="Unassembled WGS sequence"/>
</dbReference>
<sequence>MEIKEEKNRMVLLTDDGQEADEMTWSQAGDDLIIIDHTFVDDAYRGHQYAQQLVAAGVEMAREKNLKVLPLCPFAKKEFAEKPEYGDVLRK</sequence>
<dbReference type="CDD" id="cd04301">
    <property type="entry name" value="NAT_SF"/>
    <property type="match status" value="1"/>
</dbReference>
<dbReference type="SUPFAM" id="SSF55729">
    <property type="entry name" value="Acyl-CoA N-acyltransferases (Nat)"/>
    <property type="match status" value="1"/>
</dbReference>
<feature type="domain" description="N-acetyltransferase" evidence="2">
    <location>
        <begin position="2"/>
        <end position="90"/>
    </location>
</feature>
<reference evidence="3" key="1">
    <citation type="submission" date="2023-03" db="EMBL/GenBank/DDBJ databases">
        <authorList>
            <person name="Shen W."/>
            <person name="Cai J."/>
        </authorList>
    </citation>
    <scope>NUCLEOTIDE SEQUENCE</scope>
    <source>
        <strain evidence="3">B226-2</strain>
    </source>
</reference>
<dbReference type="AlphaFoldDB" id="A0AAW8TYZ0"/>
<name>A0AAW8TYZ0_9ENTE</name>
<protein>
    <submittedName>
        <fullName evidence="3">GNAT family N-acetyltransferase</fullName>
    </submittedName>
</protein>
<dbReference type="PROSITE" id="PS51186">
    <property type="entry name" value="GNAT"/>
    <property type="match status" value="1"/>
</dbReference>
<dbReference type="Gene3D" id="3.40.630.30">
    <property type="match status" value="1"/>
</dbReference>
<dbReference type="PROSITE" id="PS51729">
    <property type="entry name" value="GNAT_YJDJ"/>
    <property type="match status" value="1"/>
</dbReference>
<feature type="domain" description="N-acetyltransferase" evidence="1">
    <location>
        <begin position="1"/>
        <end position="91"/>
    </location>
</feature>
<comment type="caution">
    <text evidence="3">The sequence shown here is derived from an EMBL/GenBank/DDBJ whole genome shotgun (WGS) entry which is preliminary data.</text>
</comment>
<proteinExistence type="predicted"/>
<accession>A0AAW8TYZ0</accession>
<gene>
    <name evidence="3" type="ORF">P7H43_05345</name>
</gene>
<dbReference type="EMBL" id="JARQBJ010000002">
    <property type="protein sequence ID" value="MDT2809901.1"/>
    <property type="molecule type" value="Genomic_DNA"/>
</dbReference>
<dbReference type="InterPro" id="IPR031165">
    <property type="entry name" value="GNAT_YJDJ"/>
</dbReference>
<dbReference type="RefSeq" id="WP_311835209.1">
    <property type="nucleotide sequence ID" value="NZ_JARQBJ010000002.1"/>
</dbReference>